<comment type="caution">
    <text evidence="2">The sequence shown here is derived from an EMBL/GenBank/DDBJ whole genome shotgun (WGS) entry which is preliminary data.</text>
</comment>
<evidence type="ECO:0000313" key="2">
    <source>
        <dbReference type="EMBL" id="CAK0731596.1"/>
    </source>
</evidence>
<organism evidence="2 3">
    <name type="scientific">Coccomyxa viridis</name>
    <dbReference type="NCBI Taxonomy" id="1274662"/>
    <lineage>
        <taxon>Eukaryota</taxon>
        <taxon>Viridiplantae</taxon>
        <taxon>Chlorophyta</taxon>
        <taxon>core chlorophytes</taxon>
        <taxon>Trebouxiophyceae</taxon>
        <taxon>Trebouxiophyceae incertae sedis</taxon>
        <taxon>Coccomyxaceae</taxon>
        <taxon>Coccomyxa</taxon>
    </lineage>
</organism>
<evidence type="ECO:0000256" key="1">
    <source>
        <dbReference type="SAM" id="MobiDB-lite"/>
    </source>
</evidence>
<keyword evidence="3" id="KW-1185">Reference proteome</keyword>
<dbReference type="Proteomes" id="UP001314263">
    <property type="component" value="Unassembled WGS sequence"/>
</dbReference>
<gene>
    <name evidence="2" type="ORF">CVIRNUC_000016</name>
</gene>
<feature type="region of interest" description="Disordered" evidence="1">
    <location>
        <begin position="1"/>
        <end position="20"/>
    </location>
</feature>
<sequence length="165" mass="18391">MPFSDIGGADAGSRMGPVERQLERLDSEIIELTAKEDAAWNAFLSATDPQQKAVLEKRCENLAEDRKDRLSQRHDMQLKLPSLAVRNPSKEYYADRVRRLGAGQDVGSVWHDVQDDPNYPTKNFLFNMHRPADAQPWSAPSLESSWTLSMGMAILTALSASSFPG</sequence>
<dbReference type="EMBL" id="CAUYUE010000001">
    <property type="protein sequence ID" value="CAK0731596.1"/>
    <property type="molecule type" value="Genomic_DNA"/>
</dbReference>
<accession>A0AAV1HSK3</accession>
<protein>
    <submittedName>
        <fullName evidence="2">Uncharacterized protein</fullName>
    </submittedName>
</protein>
<dbReference type="AlphaFoldDB" id="A0AAV1HSK3"/>
<proteinExistence type="predicted"/>
<name>A0AAV1HSK3_9CHLO</name>
<reference evidence="2 3" key="1">
    <citation type="submission" date="2023-10" db="EMBL/GenBank/DDBJ databases">
        <authorList>
            <person name="Maclean D."/>
            <person name="Macfadyen A."/>
        </authorList>
    </citation>
    <scope>NUCLEOTIDE SEQUENCE [LARGE SCALE GENOMIC DNA]</scope>
</reference>
<evidence type="ECO:0000313" key="3">
    <source>
        <dbReference type="Proteomes" id="UP001314263"/>
    </source>
</evidence>